<keyword evidence="2" id="KW-1185">Reference proteome</keyword>
<name>A0A9P8N1W2_9HYPO</name>
<comment type="caution">
    <text evidence="1">The sequence shown here is derived from an EMBL/GenBank/DDBJ whole genome shotgun (WGS) entry which is preliminary data.</text>
</comment>
<proteinExistence type="predicted"/>
<evidence type="ECO:0000313" key="2">
    <source>
        <dbReference type="Proteomes" id="UP000824596"/>
    </source>
</evidence>
<gene>
    <name evidence="1" type="ORF">HRG_02107</name>
</gene>
<accession>A0A9P8N1W2</accession>
<dbReference type="RefSeq" id="XP_044724211.1">
    <property type="nucleotide sequence ID" value="XM_044860578.1"/>
</dbReference>
<dbReference type="EMBL" id="JAIZPD010000002">
    <property type="protein sequence ID" value="KAH0966698.1"/>
    <property type="molecule type" value="Genomic_DNA"/>
</dbReference>
<organism evidence="1 2">
    <name type="scientific">Hirsutella rhossiliensis</name>
    <dbReference type="NCBI Taxonomy" id="111463"/>
    <lineage>
        <taxon>Eukaryota</taxon>
        <taxon>Fungi</taxon>
        <taxon>Dikarya</taxon>
        <taxon>Ascomycota</taxon>
        <taxon>Pezizomycotina</taxon>
        <taxon>Sordariomycetes</taxon>
        <taxon>Hypocreomycetidae</taxon>
        <taxon>Hypocreales</taxon>
        <taxon>Ophiocordycipitaceae</taxon>
        <taxon>Hirsutella</taxon>
    </lineage>
</organism>
<protein>
    <submittedName>
        <fullName evidence="1">Uncharacterized protein</fullName>
    </submittedName>
</protein>
<sequence>MASEDSLDFSPPYRPLPNSTAAFWLRYQPAEQESFDDVVALLHRVMPKGKGLYVAQRQLDGQRVVEVLFCSQARYRVTSMCSRDKWARKGAQGQVVGITWPSLRQTREVFIADCLDQLRRIPKEHSLGSLKEFLFGLDASLDRESERMARLRKSPTTRVYRHSPGVYKYPFTVYKGQPRRSPPEDSFTTMKAIPP</sequence>
<dbReference type="Proteomes" id="UP000824596">
    <property type="component" value="Unassembled WGS sequence"/>
</dbReference>
<dbReference type="OrthoDB" id="5166611at2759"/>
<reference evidence="1" key="1">
    <citation type="submission" date="2021-09" db="EMBL/GenBank/DDBJ databases">
        <title>A high-quality genome of the endoparasitic fungus Hirsutella rhossiliensis with a comparison of Hirsutella genomes reveals transposable elements contributing to genome size variation.</title>
        <authorList>
            <person name="Lin R."/>
            <person name="Jiao Y."/>
            <person name="Sun X."/>
            <person name="Ling J."/>
            <person name="Xie B."/>
            <person name="Cheng X."/>
        </authorList>
    </citation>
    <scope>NUCLEOTIDE SEQUENCE</scope>
    <source>
        <strain evidence="1">HR02</strain>
    </source>
</reference>
<dbReference type="AlphaFoldDB" id="A0A9P8N1W2"/>
<evidence type="ECO:0000313" key="1">
    <source>
        <dbReference type="EMBL" id="KAH0966698.1"/>
    </source>
</evidence>
<dbReference type="GeneID" id="68351236"/>